<sequence length="173" mass="19709">MGRLHDLYRKQSPGELLTTTLRLFLPRTRRDQSIIVNTATLTIPPAIAPDRGAVTFQIPIEWLVALFIFNGMLYFETTDEQTAYCRCLGLCPKPRTEIEEDAFEKGWITVDGFVEKSDHRDLLQLQQCRFHANPLAFVRKLVENRNNTHAPLISDVGSILINAVKLPVGSFRQ</sequence>
<evidence type="ECO:0000313" key="2">
    <source>
        <dbReference type="Proteomes" id="UP000663823"/>
    </source>
</evidence>
<dbReference type="AlphaFoldDB" id="A0A818Z4I5"/>
<organism evidence="1 2">
    <name type="scientific">Rotaria sordida</name>
    <dbReference type="NCBI Taxonomy" id="392033"/>
    <lineage>
        <taxon>Eukaryota</taxon>
        <taxon>Metazoa</taxon>
        <taxon>Spiralia</taxon>
        <taxon>Gnathifera</taxon>
        <taxon>Rotifera</taxon>
        <taxon>Eurotatoria</taxon>
        <taxon>Bdelloidea</taxon>
        <taxon>Philodinida</taxon>
        <taxon>Philodinidae</taxon>
        <taxon>Rotaria</taxon>
    </lineage>
</organism>
<gene>
    <name evidence="1" type="ORF">OTI717_LOCUS16366</name>
</gene>
<evidence type="ECO:0000313" key="1">
    <source>
        <dbReference type="EMBL" id="CAF3765656.1"/>
    </source>
</evidence>
<accession>A0A818Z4I5</accession>
<proteinExistence type="predicted"/>
<dbReference type="Proteomes" id="UP000663823">
    <property type="component" value="Unassembled WGS sequence"/>
</dbReference>
<name>A0A818Z4I5_9BILA</name>
<reference evidence="1" key="1">
    <citation type="submission" date="2021-02" db="EMBL/GenBank/DDBJ databases">
        <authorList>
            <person name="Nowell W R."/>
        </authorList>
    </citation>
    <scope>NUCLEOTIDE SEQUENCE</scope>
</reference>
<dbReference type="EMBL" id="CAJOAX010002032">
    <property type="protein sequence ID" value="CAF3765656.1"/>
    <property type="molecule type" value="Genomic_DNA"/>
</dbReference>
<comment type="caution">
    <text evidence="1">The sequence shown here is derived from an EMBL/GenBank/DDBJ whole genome shotgun (WGS) entry which is preliminary data.</text>
</comment>
<protein>
    <submittedName>
        <fullName evidence="1">Uncharacterized protein</fullName>
    </submittedName>
</protein>